<dbReference type="AlphaFoldDB" id="A0A0C9VBG6"/>
<accession>A0A0C9VBG6</accession>
<dbReference type="PANTHER" id="PTHR48081:SF33">
    <property type="entry name" value="KYNURENINE FORMAMIDASE"/>
    <property type="match status" value="1"/>
</dbReference>
<reference evidence="3 4" key="1">
    <citation type="submission" date="2014-06" db="EMBL/GenBank/DDBJ databases">
        <title>Evolutionary Origins and Diversification of the Mycorrhizal Mutualists.</title>
        <authorList>
            <consortium name="DOE Joint Genome Institute"/>
            <consortium name="Mycorrhizal Genomics Consortium"/>
            <person name="Kohler A."/>
            <person name="Kuo A."/>
            <person name="Nagy L.G."/>
            <person name="Floudas D."/>
            <person name="Copeland A."/>
            <person name="Barry K.W."/>
            <person name="Cichocki N."/>
            <person name="Veneault-Fourrey C."/>
            <person name="LaButti K."/>
            <person name="Lindquist E.A."/>
            <person name="Lipzen A."/>
            <person name="Lundell T."/>
            <person name="Morin E."/>
            <person name="Murat C."/>
            <person name="Riley R."/>
            <person name="Ohm R."/>
            <person name="Sun H."/>
            <person name="Tunlid A."/>
            <person name="Henrissat B."/>
            <person name="Grigoriev I.V."/>
            <person name="Hibbett D.S."/>
            <person name="Martin F."/>
        </authorList>
    </citation>
    <scope>NUCLEOTIDE SEQUENCE [LARGE SCALE GENOMIC DNA]</scope>
    <source>
        <strain evidence="3 4">SS14</strain>
    </source>
</reference>
<evidence type="ECO:0000256" key="1">
    <source>
        <dbReference type="ARBA" id="ARBA00022801"/>
    </source>
</evidence>
<organism evidence="3 4">
    <name type="scientific">Sphaerobolus stellatus (strain SS14)</name>
    <dbReference type="NCBI Taxonomy" id="990650"/>
    <lineage>
        <taxon>Eukaryota</taxon>
        <taxon>Fungi</taxon>
        <taxon>Dikarya</taxon>
        <taxon>Basidiomycota</taxon>
        <taxon>Agaricomycotina</taxon>
        <taxon>Agaricomycetes</taxon>
        <taxon>Phallomycetidae</taxon>
        <taxon>Geastrales</taxon>
        <taxon>Sphaerobolaceae</taxon>
        <taxon>Sphaerobolus</taxon>
    </lineage>
</organism>
<dbReference type="PANTHER" id="PTHR48081">
    <property type="entry name" value="AB HYDROLASE SUPERFAMILY PROTEIN C4A8.06C"/>
    <property type="match status" value="1"/>
</dbReference>
<proteinExistence type="predicted"/>
<keyword evidence="1" id="KW-0378">Hydrolase</keyword>
<name>A0A0C9VBG6_SPHS4</name>
<gene>
    <name evidence="3" type="ORF">M422DRAFT_51901</name>
</gene>
<dbReference type="EMBL" id="KN837197">
    <property type="protein sequence ID" value="KIJ34666.1"/>
    <property type="molecule type" value="Genomic_DNA"/>
</dbReference>
<evidence type="ECO:0000313" key="3">
    <source>
        <dbReference type="EMBL" id="KIJ34666.1"/>
    </source>
</evidence>
<dbReference type="Proteomes" id="UP000054279">
    <property type="component" value="Unassembled WGS sequence"/>
</dbReference>
<dbReference type="Gene3D" id="3.40.50.1820">
    <property type="entry name" value="alpha/beta hydrolase"/>
    <property type="match status" value="1"/>
</dbReference>
<protein>
    <recommendedName>
        <fullName evidence="2">BD-FAE-like domain-containing protein</fullName>
    </recommendedName>
</protein>
<dbReference type="GO" id="GO:0016787">
    <property type="term" value="F:hydrolase activity"/>
    <property type="evidence" value="ECO:0007669"/>
    <property type="project" value="UniProtKB-KW"/>
</dbReference>
<dbReference type="Pfam" id="PF20434">
    <property type="entry name" value="BD-FAE"/>
    <property type="match status" value="1"/>
</dbReference>
<keyword evidence="4" id="KW-1185">Reference proteome</keyword>
<evidence type="ECO:0000259" key="2">
    <source>
        <dbReference type="Pfam" id="PF20434"/>
    </source>
</evidence>
<evidence type="ECO:0000313" key="4">
    <source>
        <dbReference type="Proteomes" id="UP000054279"/>
    </source>
</evidence>
<dbReference type="InterPro" id="IPR049492">
    <property type="entry name" value="BD-FAE-like_dom"/>
</dbReference>
<dbReference type="InterPro" id="IPR029058">
    <property type="entry name" value="AB_hydrolase_fold"/>
</dbReference>
<sequence>MAVPHTSNKLFDVYAEPDDISKPLIVYVHGGAWRSESKALHAPLARRLRELTGFPVAVVEYRLSTQENNFIKHPEHAKDVLEDLETLVNWAEAPYDRTRFYLIGHSAGGHLLTSIFLDSNIPSIRPSDALLRAAKGIAIASGLYDLDALLAKFPSYDFVPQAFNTPYEPWNTTTYPLYPGVVDTRWHVIHSSGDTLVDFGQSDAIYEHLGKIYVEKGLDRSLITKDYETLTTGHQYVREPIFAQLVADWLEGIVKK</sequence>
<dbReference type="OrthoDB" id="6495301at2759"/>
<dbReference type="SUPFAM" id="SSF53474">
    <property type="entry name" value="alpha/beta-Hydrolases"/>
    <property type="match status" value="1"/>
</dbReference>
<feature type="domain" description="BD-FAE-like" evidence="2">
    <location>
        <begin position="12"/>
        <end position="112"/>
    </location>
</feature>
<dbReference type="HOGENOM" id="CLU_016852_1_1_1"/>
<dbReference type="InterPro" id="IPR050300">
    <property type="entry name" value="GDXG_lipolytic_enzyme"/>
</dbReference>